<evidence type="ECO:0000313" key="3">
    <source>
        <dbReference type="Proteomes" id="UP001595859"/>
    </source>
</evidence>
<dbReference type="RefSeq" id="WP_378060166.1">
    <property type="nucleotide sequence ID" value="NZ_JBHSIS010000022.1"/>
</dbReference>
<dbReference type="Proteomes" id="UP001595859">
    <property type="component" value="Unassembled WGS sequence"/>
</dbReference>
<proteinExistence type="predicted"/>
<name>A0ABV9SAX6_9PSEU</name>
<dbReference type="Gene3D" id="3.40.50.1820">
    <property type="entry name" value="alpha/beta hydrolase"/>
    <property type="match status" value="1"/>
</dbReference>
<dbReference type="InterPro" id="IPR029058">
    <property type="entry name" value="AB_hydrolase_fold"/>
</dbReference>
<dbReference type="EMBL" id="JBHSIS010000022">
    <property type="protein sequence ID" value="MFC4858013.1"/>
    <property type="molecule type" value="Genomic_DNA"/>
</dbReference>
<reference evidence="3" key="1">
    <citation type="journal article" date="2019" name="Int. J. Syst. Evol. Microbiol.">
        <title>The Global Catalogue of Microorganisms (GCM) 10K type strain sequencing project: providing services to taxonomists for standard genome sequencing and annotation.</title>
        <authorList>
            <consortium name="The Broad Institute Genomics Platform"/>
            <consortium name="The Broad Institute Genome Sequencing Center for Infectious Disease"/>
            <person name="Wu L."/>
            <person name="Ma J."/>
        </authorList>
    </citation>
    <scope>NUCLEOTIDE SEQUENCE [LARGE SCALE GENOMIC DNA]</scope>
    <source>
        <strain evidence="3">ZS-22-S1</strain>
    </source>
</reference>
<keyword evidence="3" id="KW-1185">Reference proteome</keyword>
<dbReference type="InterPro" id="IPR050471">
    <property type="entry name" value="AB_hydrolase"/>
</dbReference>
<organism evidence="2 3">
    <name type="scientific">Actinophytocola glycyrrhizae</name>
    <dbReference type="NCBI Taxonomy" id="2044873"/>
    <lineage>
        <taxon>Bacteria</taxon>
        <taxon>Bacillati</taxon>
        <taxon>Actinomycetota</taxon>
        <taxon>Actinomycetes</taxon>
        <taxon>Pseudonocardiales</taxon>
        <taxon>Pseudonocardiaceae</taxon>
    </lineage>
</organism>
<sequence>MSITDTAEEIKMYAEVNGLKMYYEVHGDGLPLVVLHGGLHSIDVSFGALLPWLAENFQVIAVDLQGHGRTGDIDRPPLLEHLAADVVALLDLLGVERADLFGYSLGGLVALTAATHHPDRVRRMVLAATHFRQDGYHDEIHDGDEDSDRMPTQEEFESWHAAYTRVAPDPGNFEEFGQKVSGVVHSFRDWTPEELLAITAPTLLVVGDNDFVRISHAELMRDLLGDARLAVLPDTRHTEVTQRVDLVVPMVTTFLRRP</sequence>
<dbReference type="PRINTS" id="PR00111">
    <property type="entry name" value="ABHYDROLASE"/>
</dbReference>
<dbReference type="InterPro" id="IPR000073">
    <property type="entry name" value="AB_hydrolase_1"/>
</dbReference>
<dbReference type="GO" id="GO:0016787">
    <property type="term" value="F:hydrolase activity"/>
    <property type="evidence" value="ECO:0007669"/>
    <property type="project" value="UniProtKB-KW"/>
</dbReference>
<keyword evidence="2" id="KW-0378">Hydrolase</keyword>
<feature type="domain" description="AB hydrolase-1" evidence="1">
    <location>
        <begin position="31"/>
        <end position="134"/>
    </location>
</feature>
<dbReference type="SUPFAM" id="SSF53474">
    <property type="entry name" value="alpha/beta-Hydrolases"/>
    <property type="match status" value="1"/>
</dbReference>
<dbReference type="PANTHER" id="PTHR43433:SF5">
    <property type="entry name" value="AB HYDROLASE-1 DOMAIN-CONTAINING PROTEIN"/>
    <property type="match status" value="1"/>
</dbReference>
<protein>
    <submittedName>
        <fullName evidence="2">Alpha/beta fold hydrolase</fullName>
    </submittedName>
</protein>
<comment type="caution">
    <text evidence="2">The sequence shown here is derived from an EMBL/GenBank/DDBJ whole genome shotgun (WGS) entry which is preliminary data.</text>
</comment>
<evidence type="ECO:0000313" key="2">
    <source>
        <dbReference type="EMBL" id="MFC4858013.1"/>
    </source>
</evidence>
<gene>
    <name evidence="2" type="ORF">ACFPCV_31325</name>
</gene>
<dbReference type="Pfam" id="PF00561">
    <property type="entry name" value="Abhydrolase_1"/>
    <property type="match status" value="1"/>
</dbReference>
<accession>A0ABV9SAX6</accession>
<dbReference type="PANTHER" id="PTHR43433">
    <property type="entry name" value="HYDROLASE, ALPHA/BETA FOLD FAMILY PROTEIN"/>
    <property type="match status" value="1"/>
</dbReference>
<evidence type="ECO:0000259" key="1">
    <source>
        <dbReference type="Pfam" id="PF00561"/>
    </source>
</evidence>